<comment type="caution">
    <text evidence="1">The sequence shown here is derived from an EMBL/GenBank/DDBJ whole genome shotgun (WGS) entry which is preliminary data.</text>
</comment>
<dbReference type="InterPro" id="IPR011009">
    <property type="entry name" value="Kinase-like_dom_sf"/>
</dbReference>
<organism evidence="1 2">
    <name type="scientific">Setomelanomma holmii</name>
    <dbReference type="NCBI Taxonomy" id="210430"/>
    <lineage>
        <taxon>Eukaryota</taxon>
        <taxon>Fungi</taxon>
        <taxon>Dikarya</taxon>
        <taxon>Ascomycota</taxon>
        <taxon>Pezizomycotina</taxon>
        <taxon>Dothideomycetes</taxon>
        <taxon>Pleosporomycetidae</taxon>
        <taxon>Pleosporales</taxon>
        <taxon>Pleosporineae</taxon>
        <taxon>Phaeosphaeriaceae</taxon>
        <taxon>Setomelanomma</taxon>
    </lineage>
</organism>
<dbReference type="SUPFAM" id="SSF56112">
    <property type="entry name" value="Protein kinase-like (PK-like)"/>
    <property type="match status" value="1"/>
</dbReference>
<name>A0A9P4LHK4_9PLEO</name>
<proteinExistence type="predicted"/>
<protein>
    <recommendedName>
        <fullName evidence="3">Protein kinase domain-containing protein</fullName>
    </recommendedName>
</protein>
<evidence type="ECO:0000313" key="2">
    <source>
        <dbReference type="Proteomes" id="UP000799777"/>
    </source>
</evidence>
<evidence type="ECO:0008006" key="3">
    <source>
        <dbReference type="Google" id="ProtNLM"/>
    </source>
</evidence>
<dbReference type="Gene3D" id="1.10.510.10">
    <property type="entry name" value="Transferase(Phosphotransferase) domain 1"/>
    <property type="match status" value="1"/>
</dbReference>
<reference evidence="1" key="1">
    <citation type="journal article" date="2020" name="Stud. Mycol.">
        <title>101 Dothideomycetes genomes: a test case for predicting lifestyles and emergence of pathogens.</title>
        <authorList>
            <person name="Haridas S."/>
            <person name="Albert R."/>
            <person name="Binder M."/>
            <person name="Bloem J."/>
            <person name="Labutti K."/>
            <person name="Salamov A."/>
            <person name="Andreopoulos B."/>
            <person name="Baker S."/>
            <person name="Barry K."/>
            <person name="Bills G."/>
            <person name="Bluhm B."/>
            <person name="Cannon C."/>
            <person name="Castanera R."/>
            <person name="Culley D."/>
            <person name="Daum C."/>
            <person name="Ezra D."/>
            <person name="Gonzalez J."/>
            <person name="Henrissat B."/>
            <person name="Kuo A."/>
            <person name="Liang C."/>
            <person name="Lipzen A."/>
            <person name="Lutzoni F."/>
            <person name="Magnuson J."/>
            <person name="Mondo S."/>
            <person name="Nolan M."/>
            <person name="Ohm R."/>
            <person name="Pangilinan J."/>
            <person name="Park H.-J."/>
            <person name="Ramirez L."/>
            <person name="Alfaro M."/>
            <person name="Sun H."/>
            <person name="Tritt A."/>
            <person name="Yoshinaga Y."/>
            <person name="Zwiers L.-H."/>
            <person name="Turgeon B."/>
            <person name="Goodwin S."/>
            <person name="Spatafora J."/>
            <person name="Crous P."/>
            <person name="Grigoriev I."/>
        </authorList>
    </citation>
    <scope>NUCLEOTIDE SEQUENCE</scope>
    <source>
        <strain evidence="1">CBS 110217</strain>
    </source>
</reference>
<dbReference type="OrthoDB" id="4062651at2759"/>
<dbReference type="EMBL" id="ML978234">
    <property type="protein sequence ID" value="KAF2026911.1"/>
    <property type="molecule type" value="Genomic_DNA"/>
</dbReference>
<sequence>MDQQYYVDYVSSGHADDTECAMTVLRGHTKFSISAKYSQVTGTYFHEQLVQRVKKSREYPFGKCPPHLSPADLLYQHCLPSLKHITPDTTLQDLSLESLFHAPTYDLHLIREANDQDVRVEGLDTCAYTPAFNMSPIPITSLPASSQTLPRFHTSQLQICPAQDASKSLDWIQGAVRTRDGEEMYFKPRYSLREADFERELHILTRIAADGLHDKIRVPKISGVVVSDDADGDGDDEEGICVGMLLTLIPGRHLADPALHEKVVVHEKWGKQVTSTVRELHANGIVWGDVNPMNVMIDEQMDAWVIDFGGMNNVEFVDDELRETVDGDWQGVGRLFGAWLPRKVGSEVGSSAEY</sequence>
<dbReference type="AlphaFoldDB" id="A0A9P4LHK4"/>
<evidence type="ECO:0000313" key="1">
    <source>
        <dbReference type="EMBL" id="KAF2026911.1"/>
    </source>
</evidence>
<accession>A0A9P4LHK4</accession>
<gene>
    <name evidence="1" type="ORF">EK21DRAFT_115283</name>
</gene>
<dbReference type="Proteomes" id="UP000799777">
    <property type="component" value="Unassembled WGS sequence"/>
</dbReference>
<keyword evidence="2" id="KW-1185">Reference proteome</keyword>